<dbReference type="InterPro" id="IPR036217">
    <property type="entry name" value="MethylDNA_cys_MeTrfase_DNAb"/>
</dbReference>
<keyword evidence="11" id="KW-1185">Reference proteome</keyword>
<keyword evidence="7" id="KW-0234">DNA repair</keyword>
<reference evidence="10 11" key="1">
    <citation type="journal article" date="2017" name="New Microbes New Infect">
        <title>Genome sequence of 'Leucobacter massiliensis' sp. nov. isolated from human pharynx after travel to the 2014 Hajj.</title>
        <authorList>
            <person name="Leangapichart T."/>
            <person name="Gautret P."/>
            <person name="Nguyen T.T."/>
            <person name="Armstrong N."/>
            <person name="Rolain J.M."/>
        </authorList>
    </citation>
    <scope>NUCLEOTIDE SEQUENCE [LARGE SCALE GENOMIC DNA]</scope>
    <source>
        <strain evidence="10 11">122RC15</strain>
    </source>
</reference>
<name>A0A2S9QNR2_9MICO</name>
<dbReference type="OrthoDB" id="9802228at2"/>
<dbReference type="GO" id="GO:0032259">
    <property type="term" value="P:methylation"/>
    <property type="evidence" value="ECO:0007669"/>
    <property type="project" value="UniProtKB-KW"/>
</dbReference>
<evidence type="ECO:0000256" key="7">
    <source>
        <dbReference type="ARBA" id="ARBA00023204"/>
    </source>
</evidence>
<evidence type="ECO:0000313" key="10">
    <source>
        <dbReference type="EMBL" id="PRI11235.1"/>
    </source>
</evidence>
<proteinExistence type="inferred from homology"/>
<evidence type="ECO:0000256" key="4">
    <source>
        <dbReference type="ARBA" id="ARBA00022603"/>
    </source>
</evidence>
<dbReference type="SUPFAM" id="SSF46767">
    <property type="entry name" value="Methylated DNA-protein cysteine methyltransferase, C-terminal domain"/>
    <property type="match status" value="1"/>
</dbReference>
<evidence type="ECO:0000259" key="9">
    <source>
        <dbReference type="Pfam" id="PF01035"/>
    </source>
</evidence>
<comment type="caution">
    <text evidence="10">The sequence shown here is derived from an EMBL/GenBank/DDBJ whole genome shotgun (WGS) entry which is preliminary data.</text>
</comment>
<comment type="similarity">
    <text evidence="2">Belongs to the MGMT family.</text>
</comment>
<dbReference type="RefSeq" id="WP_105805686.1">
    <property type="nucleotide sequence ID" value="NZ_MWZD01000017.1"/>
</dbReference>
<accession>A0A2S9QNR2</accession>
<evidence type="ECO:0000256" key="1">
    <source>
        <dbReference type="ARBA" id="ARBA00001286"/>
    </source>
</evidence>
<protein>
    <recommendedName>
        <fullName evidence="3">methylated-DNA--[protein]-cysteine S-methyltransferase</fullName>
        <ecNumber evidence="3">2.1.1.63</ecNumber>
    </recommendedName>
</protein>
<sequence>MSSQPLFRAEVDVLGRPFHAIWTPEDGALRAAGFATAADPAADSLVERLARLDPGLAARGFAPDASGSSPVVSSLRAYAAGDLRAIDGLIVAQPGSPFRAEVWQALRRVPAGGTVTYTALASLAGRPKAVRAAASACANNLIALVVPCHRIVRSDGGLGGYLFGTEVKERLLSHEGAGAQQALFG</sequence>
<keyword evidence="6" id="KW-0227">DNA damage</keyword>
<dbReference type="Proteomes" id="UP000238650">
    <property type="component" value="Unassembled WGS sequence"/>
</dbReference>
<keyword evidence="4 10" id="KW-0489">Methyltransferase</keyword>
<dbReference type="CDD" id="cd06445">
    <property type="entry name" value="ATase"/>
    <property type="match status" value="1"/>
</dbReference>
<evidence type="ECO:0000256" key="2">
    <source>
        <dbReference type="ARBA" id="ARBA00008711"/>
    </source>
</evidence>
<comment type="catalytic activity">
    <reaction evidence="1">
        <text>a 4-O-methyl-thymidine in DNA + L-cysteinyl-[protein] = a thymidine in DNA + S-methyl-L-cysteinyl-[protein]</text>
        <dbReference type="Rhea" id="RHEA:53428"/>
        <dbReference type="Rhea" id="RHEA-COMP:10131"/>
        <dbReference type="Rhea" id="RHEA-COMP:10132"/>
        <dbReference type="Rhea" id="RHEA-COMP:13555"/>
        <dbReference type="Rhea" id="RHEA-COMP:13556"/>
        <dbReference type="ChEBI" id="CHEBI:29950"/>
        <dbReference type="ChEBI" id="CHEBI:82612"/>
        <dbReference type="ChEBI" id="CHEBI:137386"/>
        <dbReference type="ChEBI" id="CHEBI:137387"/>
        <dbReference type="EC" id="2.1.1.63"/>
    </reaction>
</comment>
<dbReference type="GO" id="GO:0003908">
    <property type="term" value="F:methylated-DNA-[protein]-cysteine S-methyltransferase activity"/>
    <property type="evidence" value="ECO:0007669"/>
    <property type="project" value="UniProtKB-EC"/>
</dbReference>
<organism evidence="10 11">
    <name type="scientific">Leucobacter massiliensis</name>
    <dbReference type="NCBI Taxonomy" id="1686285"/>
    <lineage>
        <taxon>Bacteria</taxon>
        <taxon>Bacillati</taxon>
        <taxon>Actinomycetota</taxon>
        <taxon>Actinomycetes</taxon>
        <taxon>Micrococcales</taxon>
        <taxon>Microbacteriaceae</taxon>
        <taxon>Leucobacter</taxon>
    </lineage>
</organism>
<evidence type="ECO:0000256" key="8">
    <source>
        <dbReference type="ARBA" id="ARBA00049348"/>
    </source>
</evidence>
<dbReference type="NCBIfam" id="TIGR00589">
    <property type="entry name" value="ogt"/>
    <property type="match status" value="1"/>
</dbReference>
<dbReference type="EC" id="2.1.1.63" evidence="3"/>
<evidence type="ECO:0000313" key="11">
    <source>
        <dbReference type="Proteomes" id="UP000238650"/>
    </source>
</evidence>
<dbReference type="GO" id="GO:0006281">
    <property type="term" value="P:DNA repair"/>
    <property type="evidence" value="ECO:0007669"/>
    <property type="project" value="UniProtKB-KW"/>
</dbReference>
<dbReference type="InterPro" id="IPR001497">
    <property type="entry name" value="MethylDNA_cys_MeTrfase_AS"/>
</dbReference>
<evidence type="ECO:0000256" key="3">
    <source>
        <dbReference type="ARBA" id="ARBA00011918"/>
    </source>
</evidence>
<evidence type="ECO:0000256" key="5">
    <source>
        <dbReference type="ARBA" id="ARBA00022679"/>
    </source>
</evidence>
<dbReference type="PROSITE" id="PS00374">
    <property type="entry name" value="MGMT"/>
    <property type="match status" value="1"/>
</dbReference>
<dbReference type="Pfam" id="PF01035">
    <property type="entry name" value="DNA_binding_1"/>
    <property type="match status" value="1"/>
</dbReference>
<comment type="catalytic activity">
    <reaction evidence="8">
        <text>a 6-O-methyl-2'-deoxyguanosine in DNA + L-cysteinyl-[protein] = S-methyl-L-cysteinyl-[protein] + a 2'-deoxyguanosine in DNA</text>
        <dbReference type="Rhea" id="RHEA:24000"/>
        <dbReference type="Rhea" id="RHEA-COMP:10131"/>
        <dbReference type="Rhea" id="RHEA-COMP:10132"/>
        <dbReference type="Rhea" id="RHEA-COMP:11367"/>
        <dbReference type="Rhea" id="RHEA-COMP:11368"/>
        <dbReference type="ChEBI" id="CHEBI:29950"/>
        <dbReference type="ChEBI" id="CHEBI:82612"/>
        <dbReference type="ChEBI" id="CHEBI:85445"/>
        <dbReference type="ChEBI" id="CHEBI:85448"/>
        <dbReference type="EC" id="2.1.1.63"/>
    </reaction>
</comment>
<dbReference type="InterPro" id="IPR014048">
    <property type="entry name" value="MethylDNA_cys_MeTrfase_DNA-bd"/>
</dbReference>
<dbReference type="Gene3D" id="1.10.10.10">
    <property type="entry name" value="Winged helix-like DNA-binding domain superfamily/Winged helix DNA-binding domain"/>
    <property type="match status" value="1"/>
</dbReference>
<feature type="domain" description="Methylated-DNA-[protein]-cysteine S-methyltransferase DNA binding" evidence="9">
    <location>
        <begin position="97"/>
        <end position="177"/>
    </location>
</feature>
<dbReference type="InterPro" id="IPR036388">
    <property type="entry name" value="WH-like_DNA-bd_sf"/>
</dbReference>
<keyword evidence="5 10" id="KW-0808">Transferase</keyword>
<dbReference type="FunFam" id="1.10.10.10:FF:000214">
    <property type="entry name" value="Methylated-DNA--protein-cysteine methyltransferase"/>
    <property type="match status" value="1"/>
</dbReference>
<dbReference type="AlphaFoldDB" id="A0A2S9QNR2"/>
<gene>
    <name evidence="10" type="ORF">B4915_10320</name>
</gene>
<dbReference type="PANTHER" id="PTHR10815:SF13">
    <property type="entry name" value="METHYLATED-DNA--PROTEIN-CYSTEINE METHYLTRANSFERASE"/>
    <property type="match status" value="1"/>
</dbReference>
<dbReference type="EMBL" id="MWZD01000017">
    <property type="protein sequence ID" value="PRI11235.1"/>
    <property type="molecule type" value="Genomic_DNA"/>
</dbReference>
<dbReference type="PANTHER" id="PTHR10815">
    <property type="entry name" value="METHYLATED-DNA--PROTEIN-CYSTEINE METHYLTRANSFERASE"/>
    <property type="match status" value="1"/>
</dbReference>
<evidence type="ECO:0000256" key="6">
    <source>
        <dbReference type="ARBA" id="ARBA00022763"/>
    </source>
</evidence>